<dbReference type="HOGENOM" id="CLU_3067905_0_0_1"/>
<keyword evidence="2" id="KW-1185">Reference proteome</keyword>
<evidence type="ECO:0000313" key="1">
    <source>
        <dbReference type="Ensembl" id="ENSCINP00000033407.1"/>
    </source>
</evidence>
<accession>H2XUS3</accession>
<reference evidence="2" key="1">
    <citation type="journal article" date="2002" name="Science">
        <title>The draft genome of Ciona intestinalis: insights into chordate and vertebrate origins.</title>
        <authorList>
            <person name="Dehal P."/>
            <person name="Satou Y."/>
            <person name="Campbell R.K."/>
            <person name="Chapman J."/>
            <person name="Degnan B."/>
            <person name="De Tomaso A."/>
            <person name="Davidson B."/>
            <person name="Di Gregorio A."/>
            <person name="Gelpke M."/>
            <person name="Goodstein D.M."/>
            <person name="Harafuji N."/>
            <person name="Hastings K.E."/>
            <person name="Ho I."/>
            <person name="Hotta K."/>
            <person name="Huang W."/>
            <person name="Kawashima T."/>
            <person name="Lemaire P."/>
            <person name="Martinez D."/>
            <person name="Meinertzhagen I.A."/>
            <person name="Necula S."/>
            <person name="Nonaka M."/>
            <person name="Putnam N."/>
            <person name="Rash S."/>
            <person name="Saiga H."/>
            <person name="Satake M."/>
            <person name="Terry A."/>
            <person name="Yamada L."/>
            <person name="Wang H.G."/>
            <person name="Awazu S."/>
            <person name="Azumi K."/>
            <person name="Boore J."/>
            <person name="Branno M."/>
            <person name="Chin-Bow S."/>
            <person name="DeSantis R."/>
            <person name="Doyle S."/>
            <person name="Francino P."/>
            <person name="Keys D.N."/>
            <person name="Haga S."/>
            <person name="Hayashi H."/>
            <person name="Hino K."/>
            <person name="Imai K.S."/>
            <person name="Inaba K."/>
            <person name="Kano S."/>
            <person name="Kobayashi K."/>
            <person name="Kobayashi M."/>
            <person name="Lee B.I."/>
            <person name="Makabe K.W."/>
            <person name="Manohar C."/>
            <person name="Matassi G."/>
            <person name="Medina M."/>
            <person name="Mochizuki Y."/>
            <person name="Mount S."/>
            <person name="Morishita T."/>
            <person name="Miura S."/>
            <person name="Nakayama A."/>
            <person name="Nishizaka S."/>
            <person name="Nomoto H."/>
            <person name="Ohta F."/>
            <person name="Oishi K."/>
            <person name="Rigoutsos I."/>
            <person name="Sano M."/>
            <person name="Sasaki A."/>
            <person name="Sasakura Y."/>
            <person name="Shoguchi E."/>
            <person name="Shin-i T."/>
            <person name="Spagnuolo A."/>
            <person name="Stainier D."/>
            <person name="Suzuki M.M."/>
            <person name="Tassy O."/>
            <person name="Takatori N."/>
            <person name="Tokuoka M."/>
            <person name="Yagi K."/>
            <person name="Yoshizaki F."/>
            <person name="Wada S."/>
            <person name="Zhang C."/>
            <person name="Hyatt P.D."/>
            <person name="Larimer F."/>
            <person name="Detter C."/>
            <person name="Doggett N."/>
            <person name="Glavina T."/>
            <person name="Hawkins T."/>
            <person name="Richardson P."/>
            <person name="Lucas S."/>
            <person name="Kohara Y."/>
            <person name="Levine M."/>
            <person name="Satoh N."/>
            <person name="Rokhsar D.S."/>
        </authorList>
    </citation>
    <scope>NUCLEOTIDE SEQUENCE [LARGE SCALE GENOMIC DNA]</scope>
</reference>
<organism evidence="1 2">
    <name type="scientific">Ciona intestinalis</name>
    <name type="common">Transparent sea squirt</name>
    <name type="synonym">Ascidia intestinalis</name>
    <dbReference type="NCBI Taxonomy" id="7719"/>
    <lineage>
        <taxon>Eukaryota</taxon>
        <taxon>Metazoa</taxon>
        <taxon>Chordata</taxon>
        <taxon>Tunicata</taxon>
        <taxon>Ascidiacea</taxon>
        <taxon>Phlebobranchia</taxon>
        <taxon>Cionidae</taxon>
        <taxon>Ciona</taxon>
    </lineage>
</organism>
<reference evidence="1" key="2">
    <citation type="journal article" date="2008" name="Genome Biol.">
        <title>Improved genome assembly and evidence-based global gene model set for the chordate Ciona intestinalis: new insight into intron and operon populations.</title>
        <authorList>
            <person name="Satou Y."/>
            <person name="Mineta K."/>
            <person name="Ogasawara M."/>
            <person name="Sasakura Y."/>
            <person name="Shoguchi E."/>
            <person name="Ueno K."/>
            <person name="Yamada L."/>
            <person name="Matsumoto J."/>
            <person name="Wasserscheid J."/>
            <person name="Dewar K."/>
            <person name="Wiley G.B."/>
            <person name="Macmil S.L."/>
            <person name="Roe B.A."/>
            <person name="Zeller R.W."/>
            <person name="Hastings K.E."/>
            <person name="Lemaire P."/>
            <person name="Lindquist E."/>
            <person name="Endo T."/>
            <person name="Hotta K."/>
            <person name="Inaba K."/>
        </authorList>
    </citation>
    <scope>NUCLEOTIDE SEQUENCE [LARGE SCALE GENOMIC DNA]</scope>
    <source>
        <strain evidence="1">wild type</strain>
    </source>
</reference>
<dbReference type="Ensembl" id="ENSCINT00000030315.1">
    <property type="protein sequence ID" value="ENSCINP00000033407.1"/>
    <property type="gene ID" value="ENSCING00000018932.1"/>
</dbReference>
<sequence>MLNFNHFQQKRKDQLYLVMVVDQVRVSNHHEPSPFVVEATPAVPAQVVAVSPC</sequence>
<reference evidence="1" key="4">
    <citation type="submission" date="2025-09" db="UniProtKB">
        <authorList>
            <consortium name="Ensembl"/>
        </authorList>
    </citation>
    <scope>IDENTIFICATION</scope>
</reference>
<reference evidence="1" key="3">
    <citation type="submission" date="2025-08" db="UniProtKB">
        <authorList>
            <consortium name="Ensembl"/>
        </authorList>
    </citation>
    <scope>IDENTIFICATION</scope>
</reference>
<dbReference type="Proteomes" id="UP000008144">
    <property type="component" value="Chromosome 9"/>
</dbReference>
<proteinExistence type="predicted"/>
<name>H2XUS3_CIOIN</name>
<dbReference type="EMBL" id="EAAA01002968">
    <property type="status" value="NOT_ANNOTATED_CDS"/>
    <property type="molecule type" value="Genomic_DNA"/>
</dbReference>
<dbReference type="InParanoid" id="H2XUS3"/>
<evidence type="ECO:0000313" key="2">
    <source>
        <dbReference type="Proteomes" id="UP000008144"/>
    </source>
</evidence>
<dbReference type="AlphaFoldDB" id="H2XUS3"/>
<protein>
    <submittedName>
        <fullName evidence="1">Uncharacterized protein</fullName>
    </submittedName>
</protein>